<gene>
    <name evidence="3" type="ORF">GCM10023200_05480</name>
</gene>
<dbReference type="Pfam" id="PF14099">
    <property type="entry name" value="Polysacc_lyase"/>
    <property type="match status" value="1"/>
</dbReference>
<organism evidence="3 4">
    <name type="scientific">Actinomycetospora chlora</name>
    <dbReference type="NCBI Taxonomy" id="663608"/>
    <lineage>
        <taxon>Bacteria</taxon>
        <taxon>Bacillati</taxon>
        <taxon>Actinomycetota</taxon>
        <taxon>Actinomycetes</taxon>
        <taxon>Pseudonocardiales</taxon>
        <taxon>Pseudonocardiaceae</taxon>
        <taxon>Actinomycetospora</taxon>
    </lineage>
</organism>
<keyword evidence="4" id="KW-1185">Reference proteome</keyword>
<evidence type="ECO:0000313" key="4">
    <source>
        <dbReference type="Proteomes" id="UP001500928"/>
    </source>
</evidence>
<name>A0ABP9A853_9PSEU</name>
<feature type="region of interest" description="Disordered" evidence="1">
    <location>
        <begin position="1"/>
        <end position="33"/>
    </location>
</feature>
<feature type="compositionally biased region" description="Basic and acidic residues" evidence="1">
    <location>
        <begin position="60"/>
        <end position="71"/>
    </location>
</feature>
<feature type="compositionally biased region" description="Low complexity" evidence="1">
    <location>
        <begin position="7"/>
        <end position="21"/>
    </location>
</feature>
<dbReference type="Proteomes" id="UP001500928">
    <property type="component" value="Unassembled WGS sequence"/>
</dbReference>
<keyword evidence="2" id="KW-0472">Membrane</keyword>
<dbReference type="EMBL" id="BAABHO010000003">
    <property type="protein sequence ID" value="GAA4775748.1"/>
    <property type="molecule type" value="Genomic_DNA"/>
</dbReference>
<keyword evidence="2" id="KW-1133">Transmembrane helix</keyword>
<dbReference type="Gene3D" id="2.60.120.200">
    <property type="match status" value="1"/>
</dbReference>
<proteinExistence type="predicted"/>
<feature type="region of interest" description="Disordered" evidence="1">
    <location>
        <begin position="52"/>
        <end position="145"/>
    </location>
</feature>
<protein>
    <recommendedName>
        <fullName evidence="5">Polysaccharide lyase-like protein</fullName>
    </recommendedName>
</protein>
<feature type="compositionally biased region" description="Basic and acidic residues" evidence="1">
    <location>
        <begin position="111"/>
        <end position="123"/>
    </location>
</feature>
<dbReference type="InterPro" id="IPR025975">
    <property type="entry name" value="Polysacc_lyase"/>
</dbReference>
<feature type="compositionally biased region" description="Low complexity" evidence="1">
    <location>
        <begin position="72"/>
        <end position="110"/>
    </location>
</feature>
<accession>A0ABP9A853</accession>
<evidence type="ECO:0000256" key="1">
    <source>
        <dbReference type="SAM" id="MobiDB-lite"/>
    </source>
</evidence>
<evidence type="ECO:0008006" key="5">
    <source>
        <dbReference type="Google" id="ProtNLM"/>
    </source>
</evidence>
<feature type="transmembrane region" description="Helical" evidence="2">
    <location>
        <begin position="36"/>
        <end position="56"/>
    </location>
</feature>
<feature type="compositionally biased region" description="Polar residues" evidence="1">
    <location>
        <begin position="129"/>
        <end position="138"/>
    </location>
</feature>
<reference evidence="4" key="1">
    <citation type="journal article" date="2019" name="Int. J. Syst. Evol. Microbiol.">
        <title>The Global Catalogue of Microorganisms (GCM) 10K type strain sequencing project: providing services to taxonomists for standard genome sequencing and annotation.</title>
        <authorList>
            <consortium name="The Broad Institute Genomics Platform"/>
            <consortium name="The Broad Institute Genome Sequencing Center for Infectious Disease"/>
            <person name="Wu L."/>
            <person name="Ma J."/>
        </authorList>
    </citation>
    <scope>NUCLEOTIDE SEQUENCE [LARGE SCALE GENOMIC DNA]</scope>
    <source>
        <strain evidence="4">JCM 17979</strain>
    </source>
</reference>
<evidence type="ECO:0000256" key="2">
    <source>
        <dbReference type="SAM" id="Phobius"/>
    </source>
</evidence>
<comment type="caution">
    <text evidence="3">The sequence shown here is derived from an EMBL/GenBank/DDBJ whole genome shotgun (WGS) entry which is preliminary data.</text>
</comment>
<keyword evidence="2" id="KW-0812">Transmembrane</keyword>
<dbReference type="RefSeq" id="WP_345410852.1">
    <property type="nucleotide sequence ID" value="NZ_BAABHO010000003.1"/>
</dbReference>
<evidence type="ECO:0000313" key="3">
    <source>
        <dbReference type="EMBL" id="GAA4775748.1"/>
    </source>
</evidence>
<sequence length="319" mass="33616">MTRHRAPTAAAAFDAAPATGAPRHRRPSPGARHLTAIVLAGAVAGGAVTTGVALSAGDGRPARPEADDRVPAPDVAPEAAPEAAPPGAAAPEVEAPQTPSPVAATPVPEAAPDRPVWRADGPDAFRATPWNTVGTTPPRTDGDVTRFAVTGPHQRSELEPAAPEMREGDEYWFAFSVRLDDRFPAGGSSRQVITQWKNDSPGTAPLDLRVRDGHLVLHGGYGHPSGPRTFDRVLGPAPVEEWSDVVVRIRFSADPDRGDVSVWQDGDQELHSFHPPGGTLYPGQTSYLKTGLSRDPMITRPAAVDFRGWVVGPTRASVA</sequence>